<reference evidence="3" key="1">
    <citation type="submission" date="2021-01" db="EMBL/GenBank/DDBJ databases">
        <authorList>
            <person name="Corre E."/>
            <person name="Pelletier E."/>
            <person name="Niang G."/>
            <person name="Scheremetjew M."/>
            <person name="Finn R."/>
            <person name="Kale V."/>
            <person name="Holt S."/>
            <person name="Cochrane G."/>
            <person name="Meng A."/>
            <person name="Brown T."/>
            <person name="Cohen L."/>
        </authorList>
    </citation>
    <scope>NUCLEOTIDE SEQUENCE</scope>
    <source>
        <strain evidence="3">UTEX LB 985</strain>
    </source>
</reference>
<evidence type="ECO:0000259" key="2">
    <source>
        <dbReference type="Pfam" id="PF04577"/>
    </source>
</evidence>
<dbReference type="AlphaFoldDB" id="A0A7S2CDW5"/>
<gene>
    <name evidence="3" type="ORF">CBRE1094_LOCUS8234</name>
</gene>
<keyword evidence="1" id="KW-1133">Transmembrane helix</keyword>
<protein>
    <recommendedName>
        <fullName evidence="2">Glycosyltransferase 61 catalytic domain-containing protein</fullName>
    </recommendedName>
</protein>
<accession>A0A7S2CDW5</accession>
<name>A0A7S2CDW5_9EUKA</name>
<feature type="domain" description="Glycosyltransferase 61 catalytic" evidence="2">
    <location>
        <begin position="47"/>
        <end position="88"/>
    </location>
</feature>
<feature type="transmembrane region" description="Helical" evidence="1">
    <location>
        <begin position="6"/>
        <end position="22"/>
    </location>
</feature>
<dbReference type="Pfam" id="PF04577">
    <property type="entry name" value="Glyco_transf_61"/>
    <property type="match status" value="1"/>
</dbReference>
<keyword evidence="1" id="KW-0472">Membrane</keyword>
<organism evidence="3">
    <name type="scientific">Haptolina brevifila</name>
    <dbReference type="NCBI Taxonomy" id="156173"/>
    <lineage>
        <taxon>Eukaryota</taxon>
        <taxon>Haptista</taxon>
        <taxon>Haptophyta</taxon>
        <taxon>Prymnesiophyceae</taxon>
        <taxon>Prymnesiales</taxon>
        <taxon>Prymnesiaceae</taxon>
        <taxon>Haptolina</taxon>
    </lineage>
</organism>
<sequence>MHMPHAYAICTFICIFICILICRMHMHMHMCMPHAYAQGQGQTEPDVHVSRGTLDLQIRLLSKARIVVGQHGAGLSNIVGCAPHTTLIELPPRHSHCYAVLADKMAMHYHFHDSALFDTDLERVLLQASKDTLGAAEVDLAQVRREIHAREMYKRAHNIRHEDAV</sequence>
<proteinExistence type="predicted"/>
<evidence type="ECO:0000256" key="1">
    <source>
        <dbReference type="SAM" id="Phobius"/>
    </source>
</evidence>
<dbReference type="GO" id="GO:0016757">
    <property type="term" value="F:glycosyltransferase activity"/>
    <property type="evidence" value="ECO:0007669"/>
    <property type="project" value="InterPro"/>
</dbReference>
<keyword evidence="1" id="KW-0812">Transmembrane</keyword>
<dbReference type="EMBL" id="HBGU01015390">
    <property type="protein sequence ID" value="CAD9423241.1"/>
    <property type="molecule type" value="Transcribed_RNA"/>
</dbReference>
<evidence type="ECO:0000313" key="3">
    <source>
        <dbReference type="EMBL" id="CAD9423241.1"/>
    </source>
</evidence>
<dbReference type="InterPro" id="IPR049625">
    <property type="entry name" value="Glyco_transf_61_cat"/>
</dbReference>